<keyword evidence="4" id="KW-1185">Reference proteome</keyword>
<dbReference type="InterPro" id="IPR001878">
    <property type="entry name" value="Znf_CCHC"/>
</dbReference>
<evidence type="ECO:0000259" key="2">
    <source>
        <dbReference type="PROSITE" id="PS50158"/>
    </source>
</evidence>
<name>A0A8S1MDI1_9CILI</name>
<dbReference type="Proteomes" id="UP000692954">
    <property type="component" value="Unassembled WGS sequence"/>
</dbReference>
<organism evidence="3 4">
    <name type="scientific">Paramecium sonneborni</name>
    <dbReference type="NCBI Taxonomy" id="65129"/>
    <lineage>
        <taxon>Eukaryota</taxon>
        <taxon>Sar</taxon>
        <taxon>Alveolata</taxon>
        <taxon>Ciliophora</taxon>
        <taxon>Intramacronucleata</taxon>
        <taxon>Oligohymenophorea</taxon>
        <taxon>Peniculida</taxon>
        <taxon>Parameciidae</taxon>
        <taxon>Paramecium</taxon>
    </lineage>
</organism>
<dbReference type="AlphaFoldDB" id="A0A8S1MDI1"/>
<evidence type="ECO:0000256" key="1">
    <source>
        <dbReference type="PROSITE-ProRule" id="PRU00047"/>
    </source>
</evidence>
<dbReference type="GO" id="GO:0003676">
    <property type="term" value="F:nucleic acid binding"/>
    <property type="evidence" value="ECO:0007669"/>
    <property type="project" value="InterPro"/>
</dbReference>
<protein>
    <recommendedName>
        <fullName evidence="2">CCHC-type domain-containing protein</fullName>
    </recommendedName>
</protein>
<gene>
    <name evidence="3" type="ORF">PSON_ATCC_30995.1.T0370273</name>
</gene>
<reference evidence="3" key="1">
    <citation type="submission" date="2021-01" db="EMBL/GenBank/DDBJ databases">
        <authorList>
            <consortium name="Genoscope - CEA"/>
            <person name="William W."/>
        </authorList>
    </citation>
    <scope>NUCLEOTIDE SEQUENCE</scope>
</reference>
<feature type="domain" description="CCHC-type" evidence="2">
    <location>
        <begin position="93"/>
        <end position="107"/>
    </location>
</feature>
<comment type="caution">
    <text evidence="3">The sequence shown here is derived from an EMBL/GenBank/DDBJ whole genome shotgun (WGS) entry which is preliminary data.</text>
</comment>
<keyword evidence="1" id="KW-0862">Zinc</keyword>
<dbReference type="PROSITE" id="PS50158">
    <property type="entry name" value="ZF_CCHC"/>
    <property type="match status" value="1"/>
</dbReference>
<keyword evidence="1" id="KW-0479">Metal-binding</keyword>
<dbReference type="OrthoDB" id="313546at2759"/>
<dbReference type="EMBL" id="CAJJDN010000037">
    <property type="protein sequence ID" value="CAD8078367.1"/>
    <property type="molecule type" value="Genomic_DNA"/>
</dbReference>
<accession>A0A8S1MDI1</accession>
<sequence>MVFTISLISQISWQQFMYQKLIHYVPYQIIKLDHKEWETKIQEFIMCIIKAKIESHNKLIQQIRQSDQQKKMKIKKKVLNQLKFRIDTLILIKCHRCYKKGHKSRDCNVIIIDDDNLQEKDKQRLKDLL</sequence>
<proteinExistence type="predicted"/>
<dbReference type="GO" id="GO:0008270">
    <property type="term" value="F:zinc ion binding"/>
    <property type="evidence" value="ECO:0007669"/>
    <property type="project" value="UniProtKB-KW"/>
</dbReference>
<evidence type="ECO:0000313" key="3">
    <source>
        <dbReference type="EMBL" id="CAD8078367.1"/>
    </source>
</evidence>
<evidence type="ECO:0000313" key="4">
    <source>
        <dbReference type="Proteomes" id="UP000692954"/>
    </source>
</evidence>
<keyword evidence="1" id="KW-0863">Zinc-finger</keyword>